<evidence type="ECO:0000313" key="2">
    <source>
        <dbReference type="Proteomes" id="UP000095143"/>
    </source>
</evidence>
<accession>A0A1C2DHD5</accession>
<comment type="caution">
    <text evidence="1">The sequence shown here is derived from an EMBL/GenBank/DDBJ whole genome shotgun (WGS) entry which is preliminary data.</text>
</comment>
<dbReference type="EMBL" id="MDEN01000068">
    <property type="protein sequence ID" value="OCX14066.1"/>
    <property type="molecule type" value="Genomic_DNA"/>
</dbReference>
<dbReference type="RefSeq" id="WP_065991571.1">
    <property type="nucleotide sequence ID" value="NZ_MDEN01000068.1"/>
</dbReference>
<dbReference type="GO" id="GO:0006281">
    <property type="term" value="P:DNA repair"/>
    <property type="evidence" value="ECO:0007669"/>
    <property type="project" value="InterPro"/>
</dbReference>
<dbReference type="Gene3D" id="1.10.340.30">
    <property type="entry name" value="Hypothetical protein, domain 2"/>
    <property type="match status" value="1"/>
</dbReference>
<gene>
    <name evidence="1" type="ORF">BBI10_21175</name>
</gene>
<protein>
    <submittedName>
        <fullName evidence="1">DNA methylase</fullName>
    </submittedName>
</protein>
<dbReference type="OrthoDB" id="3078554at2"/>
<dbReference type="AlphaFoldDB" id="A0A1C2DHD5"/>
<name>A0A1C2DHD5_9PSED</name>
<dbReference type="GO" id="GO:0008168">
    <property type="term" value="F:methyltransferase activity"/>
    <property type="evidence" value="ECO:0007669"/>
    <property type="project" value="UniProtKB-KW"/>
</dbReference>
<dbReference type="GO" id="GO:0032259">
    <property type="term" value="P:methylation"/>
    <property type="evidence" value="ECO:0007669"/>
    <property type="project" value="UniProtKB-KW"/>
</dbReference>
<keyword evidence="1" id="KW-0489">Methyltransferase</keyword>
<dbReference type="Proteomes" id="UP000095143">
    <property type="component" value="Unassembled WGS sequence"/>
</dbReference>
<sequence>MGKHITAQELGIDLVQGGELALFKWLLASFLMGKRIRAQAAVQAYRVIVDRHGCDTPRKLATCTHRERVRMLGEGGYARYDESTAVRLLALANKLTDEYGGAVSAMAAASADRHDFEKRLLAFDGIGPKTAEIFMGEALEMLF</sequence>
<dbReference type="SUPFAM" id="SSF48150">
    <property type="entry name" value="DNA-glycosylase"/>
    <property type="match status" value="1"/>
</dbReference>
<proteinExistence type="predicted"/>
<reference evidence="1 2" key="1">
    <citation type="submission" date="2016-08" db="EMBL/GenBank/DDBJ databases">
        <title>Whole genome sequence of Pseudomonas graminis strain UASWS1507, a potential biological control agent for agriculture.</title>
        <authorList>
            <person name="Crovadore J."/>
            <person name="Calmin G."/>
            <person name="Chablais R."/>
            <person name="Cochard B."/>
            <person name="Lefort F."/>
        </authorList>
    </citation>
    <scope>NUCLEOTIDE SEQUENCE [LARGE SCALE GENOMIC DNA]</scope>
    <source>
        <strain evidence="1 2">UASWS1507</strain>
    </source>
</reference>
<keyword evidence="1" id="KW-0808">Transferase</keyword>
<organism evidence="1 2">
    <name type="scientific">Pseudomonas graminis</name>
    <dbReference type="NCBI Taxonomy" id="158627"/>
    <lineage>
        <taxon>Bacteria</taxon>
        <taxon>Pseudomonadati</taxon>
        <taxon>Pseudomonadota</taxon>
        <taxon>Gammaproteobacteria</taxon>
        <taxon>Pseudomonadales</taxon>
        <taxon>Pseudomonadaceae</taxon>
        <taxon>Pseudomonas</taxon>
    </lineage>
</organism>
<evidence type="ECO:0000313" key="1">
    <source>
        <dbReference type="EMBL" id="OCX14066.1"/>
    </source>
</evidence>
<dbReference type="InterPro" id="IPR011257">
    <property type="entry name" value="DNA_glycosylase"/>
</dbReference>